<dbReference type="PANTHER" id="PTHR30055">
    <property type="entry name" value="HTH-TYPE TRANSCRIPTIONAL REGULATOR RUTR"/>
    <property type="match status" value="1"/>
</dbReference>
<proteinExistence type="predicted"/>
<keyword evidence="3 5" id="KW-0238">DNA-binding</keyword>
<dbReference type="PRINTS" id="PR00455">
    <property type="entry name" value="HTHTETR"/>
</dbReference>
<evidence type="ECO:0000256" key="3">
    <source>
        <dbReference type="ARBA" id="ARBA00023125"/>
    </source>
</evidence>
<dbReference type="Gene3D" id="1.10.10.60">
    <property type="entry name" value="Homeodomain-like"/>
    <property type="match status" value="1"/>
</dbReference>
<name>A0A448J1I6_MYCAU</name>
<dbReference type="InterPro" id="IPR036271">
    <property type="entry name" value="Tet_transcr_reg_TetR-rel_C_sf"/>
</dbReference>
<evidence type="ECO:0000259" key="7">
    <source>
        <dbReference type="PROSITE" id="PS50977"/>
    </source>
</evidence>
<dbReference type="InterPro" id="IPR001647">
    <property type="entry name" value="HTH_TetR"/>
</dbReference>
<dbReference type="GO" id="GO:0045892">
    <property type="term" value="P:negative regulation of DNA-templated transcription"/>
    <property type="evidence" value="ECO:0007669"/>
    <property type="project" value="UniProtKB-ARBA"/>
</dbReference>
<dbReference type="GO" id="GO:0000976">
    <property type="term" value="F:transcription cis-regulatory region binding"/>
    <property type="evidence" value="ECO:0007669"/>
    <property type="project" value="TreeGrafter"/>
</dbReference>
<dbReference type="InterPro" id="IPR050109">
    <property type="entry name" value="HTH-type_TetR-like_transc_reg"/>
</dbReference>
<gene>
    <name evidence="8" type="primary">ethR_7</name>
    <name evidence="8" type="ORF">NCTC10437_05449</name>
</gene>
<reference evidence="8 9" key="1">
    <citation type="submission" date="2018-12" db="EMBL/GenBank/DDBJ databases">
        <authorList>
            <consortium name="Pathogen Informatics"/>
        </authorList>
    </citation>
    <scope>NUCLEOTIDE SEQUENCE [LARGE SCALE GENOMIC DNA]</scope>
    <source>
        <strain evidence="8 9">NCTC10437</strain>
    </source>
</reference>
<feature type="DNA-binding region" description="H-T-H motif" evidence="5">
    <location>
        <begin position="44"/>
        <end position="63"/>
    </location>
</feature>
<evidence type="ECO:0000256" key="6">
    <source>
        <dbReference type="SAM" id="MobiDB-lite"/>
    </source>
</evidence>
<dbReference type="STRING" id="1791.GCA_001049355_00894"/>
<dbReference type="GO" id="GO:0003700">
    <property type="term" value="F:DNA-binding transcription factor activity"/>
    <property type="evidence" value="ECO:0007669"/>
    <property type="project" value="TreeGrafter"/>
</dbReference>
<dbReference type="SUPFAM" id="SSF46689">
    <property type="entry name" value="Homeodomain-like"/>
    <property type="match status" value="1"/>
</dbReference>
<dbReference type="Pfam" id="PF00440">
    <property type="entry name" value="TetR_N"/>
    <property type="match status" value="1"/>
</dbReference>
<feature type="region of interest" description="Disordered" evidence="6">
    <location>
        <begin position="1"/>
        <end position="21"/>
    </location>
</feature>
<organism evidence="8 9">
    <name type="scientific">Mycolicibacterium aurum</name>
    <name type="common">Mycobacterium aurum</name>
    <dbReference type="NCBI Taxonomy" id="1791"/>
    <lineage>
        <taxon>Bacteria</taxon>
        <taxon>Bacillati</taxon>
        <taxon>Actinomycetota</taxon>
        <taxon>Actinomycetes</taxon>
        <taxon>Mycobacteriales</taxon>
        <taxon>Mycobacteriaceae</taxon>
        <taxon>Mycolicibacterium</taxon>
    </lineage>
</organism>
<dbReference type="SUPFAM" id="SSF48498">
    <property type="entry name" value="Tetracyclin repressor-like, C-terminal domain"/>
    <property type="match status" value="1"/>
</dbReference>
<dbReference type="PANTHER" id="PTHR30055:SF184">
    <property type="entry name" value="HTH-TYPE TRANSCRIPTIONAL REGULATOR ETHR"/>
    <property type="match status" value="1"/>
</dbReference>
<feature type="domain" description="HTH tetR-type" evidence="7">
    <location>
        <begin position="21"/>
        <end position="81"/>
    </location>
</feature>
<accession>A0A448J1I6</accession>
<keyword evidence="2" id="KW-0805">Transcription regulation</keyword>
<dbReference type="InterPro" id="IPR009057">
    <property type="entry name" value="Homeodomain-like_sf"/>
</dbReference>
<protein>
    <submittedName>
        <fullName evidence="8">TetR family transcriptional regulator</fullName>
    </submittedName>
</protein>
<evidence type="ECO:0000313" key="8">
    <source>
        <dbReference type="EMBL" id="VEG58417.1"/>
    </source>
</evidence>
<dbReference type="AlphaFoldDB" id="A0A448J1I6"/>
<dbReference type="Gene3D" id="1.10.357.10">
    <property type="entry name" value="Tetracycline Repressor, domain 2"/>
    <property type="match status" value="1"/>
</dbReference>
<keyword evidence="4" id="KW-0804">Transcription</keyword>
<dbReference type="KEGG" id="mauu:NCTC10437_05449"/>
<dbReference type="PROSITE" id="PS50977">
    <property type="entry name" value="HTH_TETR_2"/>
    <property type="match status" value="1"/>
</dbReference>
<dbReference type="Proteomes" id="UP000279306">
    <property type="component" value="Chromosome"/>
</dbReference>
<comment type="subunit">
    <text evidence="1">Homodimer.</text>
</comment>
<evidence type="ECO:0000313" key="9">
    <source>
        <dbReference type="Proteomes" id="UP000279306"/>
    </source>
</evidence>
<evidence type="ECO:0000256" key="2">
    <source>
        <dbReference type="ARBA" id="ARBA00023015"/>
    </source>
</evidence>
<evidence type="ECO:0000256" key="5">
    <source>
        <dbReference type="PROSITE-ProRule" id="PRU00335"/>
    </source>
</evidence>
<keyword evidence="9" id="KW-1185">Reference proteome</keyword>
<dbReference type="RefSeq" id="WP_048630724.1">
    <property type="nucleotide sequence ID" value="NZ_CVQQ01000001.1"/>
</dbReference>
<dbReference type="OrthoDB" id="5242520at2"/>
<sequence length="213" mass="23494">MSTASQARPARGRRAARPSGDDRELAILETAERLLEDRPLAEVSVDDLAKGAGISRPTFYFYFASKDAVLLTLLERVIAQADAALEDLIANRPADRRAIWRRGIDVFVRTFGAHRAVCRATVGVQATNSEARELWSRSMQRWIDHIAAVIEAERADGFAPVTLPAIELSTALNLMNESVMTATFAGHEPSIPDHRVLDNLVHIWTTSIYGETA</sequence>
<evidence type="ECO:0000256" key="4">
    <source>
        <dbReference type="ARBA" id="ARBA00023163"/>
    </source>
</evidence>
<dbReference type="EMBL" id="LR134356">
    <property type="protein sequence ID" value="VEG58417.1"/>
    <property type="molecule type" value="Genomic_DNA"/>
</dbReference>
<evidence type="ECO:0000256" key="1">
    <source>
        <dbReference type="ARBA" id="ARBA00011738"/>
    </source>
</evidence>
<dbReference type="InterPro" id="IPR049397">
    <property type="entry name" value="EthR_C"/>
</dbReference>
<dbReference type="FunFam" id="1.10.10.60:FF:000141">
    <property type="entry name" value="TetR family transcriptional regulator"/>
    <property type="match status" value="1"/>
</dbReference>
<dbReference type="Pfam" id="PF21313">
    <property type="entry name" value="EthR_C"/>
    <property type="match status" value="1"/>
</dbReference>